<dbReference type="PANTHER" id="PTHR47150">
    <property type="entry name" value="OS12G0169200 PROTEIN"/>
    <property type="match status" value="1"/>
</dbReference>
<accession>A0A9R1W4F5</accession>
<feature type="region of interest" description="Disordered" evidence="2">
    <location>
        <begin position="1"/>
        <end position="52"/>
    </location>
</feature>
<dbReference type="EMBL" id="NBSK02000003">
    <property type="protein sequence ID" value="KAJ0218341.1"/>
    <property type="molecule type" value="Genomic_DNA"/>
</dbReference>
<dbReference type="InterPro" id="IPR006912">
    <property type="entry name" value="Harbinger_derived_prot"/>
</dbReference>
<feature type="coiled-coil region" evidence="1">
    <location>
        <begin position="64"/>
        <end position="91"/>
    </location>
</feature>
<evidence type="ECO:0000256" key="1">
    <source>
        <dbReference type="SAM" id="Coils"/>
    </source>
</evidence>
<comment type="caution">
    <text evidence="3">The sequence shown here is derived from an EMBL/GenBank/DDBJ whole genome shotgun (WGS) entry which is preliminary data.</text>
</comment>
<dbReference type="AlphaFoldDB" id="A0A9R1W4F5"/>
<keyword evidence="4" id="KW-1185">Reference proteome</keyword>
<evidence type="ECO:0000313" key="3">
    <source>
        <dbReference type="EMBL" id="KAJ0218341.1"/>
    </source>
</evidence>
<evidence type="ECO:0000256" key="2">
    <source>
        <dbReference type="SAM" id="MobiDB-lite"/>
    </source>
</evidence>
<organism evidence="3 4">
    <name type="scientific">Lactuca sativa</name>
    <name type="common">Garden lettuce</name>
    <dbReference type="NCBI Taxonomy" id="4236"/>
    <lineage>
        <taxon>Eukaryota</taxon>
        <taxon>Viridiplantae</taxon>
        <taxon>Streptophyta</taxon>
        <taxon>Embryophyta</taxon>
        <taxon>Tracheophyta</taxon>
        <taxon>Spermatophyta</taxon>
        <taxon>Magnoliopsida</taxon>
        <taxon>eudicotyledons</taxon>
        <taxon>Gunneridae</taxon>
        <taxon>Pentapetalae</taxon>
        <taxon>asterids</taxon>
        <taxon>campanulids</taxon>
        <taxon>Asterales</taxon>
        <taxon>Asteraceae</taxon>
        <taxon>Cichorioideae</taxon>
        <taxon>Cichorieae</taxon>
        <taxon>Lactucinae</taxon>
        <taxon>Lactuca</taxon>
    </lineage>
</organism>
<proteinExistence type="predicted"/>
<name>A0A9R1W4F5_LACSA</name>
<keyword evidence="1" id="KW-0175">Coiled coil</keyword>
<dbReference type="Pfam" id="PF04827">
    <property type="entry name" value="Plant_tran"/>
    <property type="match status" value="1"/>
</dbReference>
<dbReference type="Proteomes" id="UP000235145">
    <property type="component" value="Unassembled WGS sequence"/>
</dbReference>
<evidence type="ECO:0000313" key="4">
    <source>
        <dbReference type="Proteomes" id="UP000235145"/>
    </source>
</evidence>
<dbReference type="PANTHER" id="PTHR47150:SF6">
    <property type="entry name" value="OS01G0872900 PROTEIN"/>
    <property type="match status" value="1"/>
</dbReference>
<feature type="compositionally biased region" description="Polar residues" evidence="2">
    <location>
        <begin position="19"/>
        <end position="35"/>
    </location>
</feature>
<reference evidence="3 4" key="1">
    <citation type="journal article" date="2017" name="Nat. Commun.">
        <title>Genome assembly with in vitro proximity ligation data and whole-genome triplication in lettuce.</title>
        <authorList>
            <person name="Reyes-Chin-Wo S."/>
            <person name="Wang Z."/>
            <person name="Yang X."/>
            <person name="Kozik A."/>
            <person name="Arikit S."/>
            <person name="Song C."/>
            <person name="Xia L."/>
            <person name="Froenicke L."/>
            <person name="Lavelle D.O."/>
            <person name="Truco M.J."/>
            <person name="Xia R."/>
            <person name="Zhu S."/>
            <person name="Xu C."/>
            <person name="Xu H."/>
            <person name="Xu X."/>
            <person name="Cox K."/>
            <person name="Korf I."/>
            <person name="Meyers B.C."/>
            <person name="Michelmore R.W."/>
        </authorList>
    </citation>
    <scope>NUCLEOTIDE SEQUENCE [LARGE SCALE GENOMIC DNA]</scope>
    <source>
        <strain evidence="4">cv. Salinas</strain>
        <tissue evidence="3">Seedlings</tissue>
    </source>
</reference>
<gene>
    <name evidence="3" type="ORF">LSAT_V11C300137920</name>
</gene>
<sequence length="512" mass="59676">MNGGSTKRSMSTKEGEYCVQSNTEGANITGSTTKRPTGRDVAKRKEKNKSSNEVVAELRAMRLSRDSEVEIMKKRLDLDQLREQKTDERELLKMQSLHLNTLLQKEHLSSEEENMKQFAFEHTPTKGALISIVQQNRQLDVITSKLLIGMPNMGVRDHHRARRRYCDQEREQGEARLMKDYFVDNPTYGEAKFRGRFRMRKPLFLCIVEVVTANDRYFQQRRDATGRQGFSPIQKCTAAMRVLAYGTSADALDEYLRMSETVTRDALVKFVEGVISCFREKYLRSPNRDDLVRLLHDGEERGFPGMVGSIDCMHWEWKKCPTAWAGQYAGRSSKTTITLEVVASYDLWIWHAFFGTPGRASKVSYTVNDRENNMAYYLTVLHKFENTSCSLNIKRRLNKDVERAFGVLQARFAFLHRLCLVWDKYMMGKIMIACIIIHNMIVEDERHTYLHYYDPSEFITTEDEESFEYSTQRIGDLSRYMTNRAQVLNREAYNTLKSDLIEHIWKKFSTEE</sequence>
<evidence type="ECO:0008006" key="5">
    <source>
        <dbReference type="Google" id="ProtNLM"/>
    </source>
</evidence>
<protein>
    <recommendedName>
        <fullName evidence="5">DDE Tnp4 domain-containing protein</fullName>
    </recommendedName>
</protein>